<dbReference type="AlphaFoldDB" id="A0A1D7VJ30"/>
<reference evidence="2 3" key="1">
    <citation type="submission" date="2016-09" db="EMBL/GenBank/DDBJ databases">
        <title>Complete genome sequencing of Streptomyces lydicus 103 and metabolic pathways analysis of antibiotic biosynthesis.</title>
        <authorList>
            <person name="Jia N."/>
            <person name="Ding M.-Z."/>
            <person name="Gao F."/>
            <person name="Yuan Y.-J."/>
        </authorList>
    </citation>
    <scope>NUCLEOTIDE SEQUENCE [LARGE SCALE GENOMIC DNA]</scope>
    <source>
        <strain evidence="2 3">103</strain>
    </source>
</reference>
<feature type="compositionally biased region" description="Low complexity" evidence="1">
    <location>
        <begin position="156"/>
        <end position="171"/>
    </location>
</feature>
<dbReference type="KEGG" id="slc:SL103_09965"/>
<protein>
    <recommendedName>
        <fullName evidence="4">Nucleopolyhedrovirus P10 family protein</fullName>
    </recommendedName>
</protein>
<evidence type="ECO:0000313" key="3">
    <source>
        <dbReference type="Proteomes" id="UP000094094"/>
    </source>
</evidence>
<dbReference type="OrthoDB" id="4338350at2"/>
<name>A0A1D7VJ30_9ACTN</name>
<dbReference type="RefSeq" id="WP_069568401.1">
    <property type="nucleotide sequence ID" value="NZ_CP017157.1"/>
</dbReference>
<dbReference type="EMBL" id="CP017157">
    <property type="protein sequence ID" value="AOP46518.1"/>
    <property type="molecule type" value="Genomic_DNA"/>
</dbReference>
<gene>
    <name evidence="2" type="ORF">SL103_09965</name>
</gene>
<evidence type="ECO:0008006" key="4">
    <source>
        <dbReference type="Google" id="ProtNLM"/>
    </source>
</evidence>
<evidence type="ECO:0000256" key="1">
    <source>
        <dbReference type="SAM" id="MobiDB-lite"/>
    </source>
</evidence>
<accession>A0A1D7VJ30</accession>
<sequence>MAGNQLAQTVRSQLGIGRVLPLGGPADGSWIAERAAVGGLRTAAGLPAGVRLGPLRLSLADPGQAAEPAVPAPPSALPPGPLRIEAEFAAVADRPLPVLADQVRTALLEAAIQQLGLLVGVVDLRVSELLEADEAGPRTAAGSSVGAAPPEPPAPAVGAHEPTADGPAGARQDDAAAIAAVALGVSGVARLAPVLGGRSRPVRQSDGHVLIQLAVEAGYRALDVAHAVREAVAAAPPRPSTVAVLVTAVERQ</sequence>
<dbReference type="Proteomes" id="UP000094094">
    <property type="component" value="Chromosome"/>
</dbReference>
<feature type="region of interest" description="Disordered" evidence="1">
    <location>
        <begin position="135"/>
        <end position="171"/>
    </location>
</feature>
<evidence type="ECO:0000313" key="2">
    <source>
        <dbReference type="EMBL" id="AOP46518.1"/>
    </source>
</evidence>
<proteinExistence type="predicted"/>
<keyword evidence="3" id="KW-1185">Reference proteome</keyword>
<organism evidence="2 3">
    <name type="scientific">Streptomyces lydicus</name>
    <dbReference type="NCBI Taxonomy" id="47763"/>
    <lineage>
        <taxon>Bacteria</taxon>
        <taxon>Bacillati</taxon>
        <taxon>Actinomycetota</taxon>
        <taxon>Actinomycetes</taxon>
        <taxon>Kitasatosporales</taxon>
        <taxon>Streptomycetaceae</taxon>
        <taxon>Streptomyces</taxon>
    </lineage>
</organism>